<organism evidence="1 2">
    <name type="scientific">Monilinia laxa</name>
    <name type="common">Brown rot fungus</name>
    <name type="synonym">Sclerotinia laxa</name>
    <dbReference type="NCBI Taxonomy" id="61186"/>
    <lineage>
        <taxon>Eukaryota</taxon>
        <taxon>Fungi</taxon>
        <taxon>Dikarya</taxon>
        <taxon>Ascomycota</taxon>
        <taxon>Pezizomycotina</taxon>
        <taxon>Leotiomycetes</taxon>
        <taxon>Helotiales</taxon>
        <taxon>Sclerotiniaceae</taxon>
        <taxon>Monilinia</taxon>
    </lineage>
</organism>
<dbReference type="AlphaFoldDB" id="A0A5N6JPY5"/>
<evidence type="ECO:0000313" key="2">
    <source>
        <dbReference type="Proteomes" id="UP000326757"/>
    </source>
</evidence>
<evidence type="ECO:0000313" key="1">
    <source>
        <dbReference type="EMBL" id="KAB8288875.1"/>
    </source>
</evidence>
<accession>A0A5N6JPY5</accession>
<comment type="caution">
    <text evidence="1">The sequence shown here is derived from an EMBL/GenBank/DDBJ whole genome shotgun (WGS) entry which is preliminary data.</text>
</comment>
<sequence length="94" mass="10811">MTSQCATAEDEVSKEFTTFLVPVIGFYNAKSAFQPGQNAAELETTKRKFDQAWQYLAPQIDTFMQMDKNTNLLNEIRKYYDDFAEPPAKFTPNL</sequence>
<protein>
    <submittedName>
        <fullName evidence="1">Uncharacterized protein</fullName>
    </submittedName>
</protein>
<reference evidence="1 2" key="1">
    <citation type="submission" date="2019-06" db="EMBL/GenBank/DDBJ databases">
        <title>Genome Sequence of the Brown Rot Fungal Pathogen Monilinia laxa.</title>
        <authorList>
            <person name="De Miccolis Angelini R.M."/>
            <person name="Landi L."/>
            <person name="Abate D."/>
            <person name="Pollastro S."/>
            <person name="Romanazzi G."/>
            <person name="Faretra F."/>
        </authorList>
    </citation>
    <scope>NUCLEOTIDE SEQUENCE [LARGE SCALE GENOMIC DNA]</scope>
    <source>
        <strain evidence="1 2">Mlax316</strain>
    </source>
</reference>
<name>A0A5N6JPY5_MONLA</name>
<gene>
    <name evidence="1" type="ORF">EYC80_010778</name>
</gene>
<dbReference type="Proteomes" id="UP000326757">
    <property type="component" value="Unassembled WGS sequence"/>
</dbReference>
<dbReference type="EMBL" id="VIGI01000023">
    <property type="protein sequence ID" value="KAB8288875.1"/>
    <property type="molecule type" value="Genomic_DNA"/>
</dbReference>
<proteinExistence type="predicted"/>
<keyword evidence="2" id="KW-1185">Reference proteome</keyword>